<dbReference type="Gene3D" id="1.25.40.20">
    <property type="entry name" value="Ankyrin repeat-containing domain"/>
    <property type="match status" value="3"/>
</dbReference>
<feature type="repeat" description="ANK" evidence="7">
    <location>
        <begin position="230"/>
        <end position="262"/>
    </location>
</feature>
<dbReference type="PANTHER" id="PTHR24186">
    <property type="entry name" value="PROTEIN PHOSPHATASE 1 REGULATORY SUBUNIT"/>
    <property type="match status" value="1"/>
</dbReference>
<evidence type="ECO:0000256" key="8">
    <source>
        <dbReference type="SAM" id="Phobius"/>
    </source>
</evidence>
<evidence type="ECO:0000256" key="1">
    <source>
        <dbReference type="ARBA" id="ARBA00004141"/>
    </source>
</evidence>
<keyword evidence="5 7" id="KW-0040">ANK repeat</keyword>
<reference evidence="10" key="2">
    <citation type="journal article" date="2015" name="Data Brief">
        <title>Shoot transcriptome of the giant reed, Arundo donax.</title>
        <authorList>
            <person name="Barrero R.A."/>
            <person name="Guerrero F.D."/>
            <person name="Moolhuijzen P."/>
            <person name="Goolsby J.A."/>
            <person name="Tidwell J."/>
            <person name="Bellgard S.E."/>
            <person name="Bellgard M.I."/>
        </authorList>
    </citation>
    <scope>NUCLEOTIDE SEQUENCE</scope>
    <source>
        <tissue evidence="10">Shoot tissue taken approximately 20 cm above the soil surface</tissue>
    </source>
</reference>
<dbReference type="AlphaFoldDB" id="A0A0A9C4Z1"/>
<evidence type="ECO:0000256" key="4">
    <source>
        <dbReference type="ARBA" id="ARBA00022989"/>
    </source>
</evidence>
<evidence type="ECO:0000256" key="6">
    <source>
        <dbReference type="ARBA" id="ARBA00023136"/>
    </source>
</evidence>
<feature type="repeat" description="ANK" evidence="7">
    <location>
        <begin position="126"/>
        <end position="158"/>
    </location>
</feature>
<dbReference type="EMBL" id="GBRH01227299">
    <property type="protein sequence ID" value="JAD70596.1"/>
    <property type="molecule type" value="Transcribed_RNA"/>
</dbReference>
<evidence type="ECO:0000256" key="5">
    <source>
        <dbReference type="ARBA" id="ARBA00023043"/>
    </source>
</evidence>
<organism evidence="10">
    <name type="scientific">Arundo donax</name>
    <name type="common">Giant reed</name>
    <name type="synonym">Donax arundinaceus</name>
    <dbReference type="NCBI Taxonomy" id="35708"/>
    <lineage>
        <taxon>Eukaryota</taxon>
        <taxon>Viridiplantae</taxon>
        <taxon>Streptophyta</taxon>
        <taxon>Embryophyta</taxon>
        <taxon>Tracheophyta</taxon>
        <taxon>Spermatophyta</taxon>
        <taxon>Magnoliopsida</taxon>
        <taxon>Liliopsida</taxon>
        <taxon>Poales</taxon>
        <taxon>Poaceae</taxon>
        <taxon>PACMAD clade</taxon>
        <taxon>Arundinoideae</taxon>
        <taxon>Arundineae</taxon>
        <taxon>Arundo</taxon>
    </lineage>
</organism>
<dbReference type="InterPro" id="IPR026961">
    <property type="entry name" value="PGG_dom"/>
</dbReference>
<feature type="transmembrane region" description="Helical" evidence="8">
    <location>
        <begin position="518"/>
        <end position="538"/>
    </location>
</feature>
<dbReference type="PANTHER" id="PTHR24186:SF50">
    <property type="entry name" value="ANKYRIN REPEAT-CONTAINING PROTEIN ITN1-LIKE ISOFORM X1"/>
    <property type="match status" value="1"/>
</dbReference>
<feature type="transmembrane region" description="Helical" evidence="8">
    <location>
        <begin position="479"/>
        <end position="498"/>
    </location>
</feature>
<feature type="transmembrane region" description="Helical" evidence="8">
    <location>
        <begin position="436"/>
        <end position="459"/>
    </location>
</feature>
<dbReference type="GO" id="GO:0005886">
    <property type="term" value="C:plasma membrane"/>
    <property type="evidence" value="ECO:0007669"/>
    <property type="project" value="TreeGrafter"/>
</dbReference>
<sequence length="649" mass="70425">MAARHSPHTMHHELLKAAATGDADLLAQVLGIWSTATAEQGEESCLEGVTAEGSSALHIAASGGYLELVVMICTQDISLIKATNNQLDTPLICASRAGHADVVRYLIERASTMQEADPVLRVRNSDGATAMHEAVRNGHASVLQKLMSRDSGLAAVVDGKGASPLYLAVVSNRADMVDILIRESSNVRLPASYAGPDGQTALHAAVYVGKEISESLQRWEPTLAKKVDSYGRTALHYSASAGKTGLVKLLLGNSSLAYIPDNDGLFPVHAAAIAGKANVIRQLMEVCPNCDELLDNKRRNILHCAIEHGRVKVVWHILRNPKFARMMNAGDGEGNTPLHLAIKHGSVMIISLLLSNIRVNPGIINNVGLTPLDVAVNKSGYDYTFSSLTNSQIAMCLRHCEAYHSPCHQARNMMDEQQMEGNEIESSNYTTMSQSILCISVFIAAGSFAAAFTAPGGYIAEGEEAGMPVIAGTSRFFKFVTANSGSFYFSTIATYLLAHASLTTIRMRDRRKYLTSSAALVCGSVLFMFLTFASVVQLTLDPANSWDECFLIFVTAVVTVGAIARVLFWPLICFAAPICLRSTKQLRKSRRPWQDKAKLLARSIIAYLLIWIIITVLSSYVIAMPASQEFGNRHRRVSQQGDAMFSYPT</sequence>
<protein>
    <recommendedName>
        <fullName evidence="9">PGG domain-containing protein</fullName>
    </recommendedName>
</protein>
<dbReference type="PROSITE" id="PS50088">
    <property type="entry name" value="ANK_REPEAT"/>
    <property type="match status" value="5"/>
</dbReference>
<feature type="repeat" description="ANK" evidence="7">
    <location>
        <begin position="160"/>
        <end position="192"/>
    </location>
</feature>
<feature type="repeat" description="ANK" evidence="7">
    <location>
        <begin position="333"/>
        <end position="356"/>
    </location>
</feature>
<keyword evidence="3" id="KW-0677">Repeat</keyword>
<dbReference type="SUPFAM" id="SSF48403">
    <property type="entry name" value="Ankyrin repeat"/>
    <property type="match status" value="1"/>
</dbReference>
<evidence type="ECO:0000259" key="9">
    <source>
        <dbReference type="Pfam" id="PF13962"/>
    </source>
</evidence>
<proteinExistence type="predicted"/>
<accession>A0A0A9C4Z1</accession>
<feature type="transmembrane region" description="Helical" evidence="8">
    <location>
        <begin position="599"/>
        <end position="623"/>
    </location>
</feature>
<dbReference type="SMART" id="SM00248">
    <property type="entry name" value="ANK"/>
    <property type="match status" value="8"/>
</dbReference>
<feature type="domain" description="PGG" evidence="9">
    <location>
        <begin position="428"/>
        <end position="535"/>
    </location>
</feature>
<comment type="subcellular location">
    <subcellularLocation>
        <location evidence="1">Membrane</location>
        <topology evidence="1">Multi-pass membrane protein</topology>
    </subcellularLocation>
</comment>
<evidence type="ECO:0000256" key="3">
    <source>
        <dbReference type="ARBA" id="ARBA00022737"/>
    </source>
</evidence>
<dbReference type="PROSITE" id="PS50297">
    <property type="entry name" value="ANK_REP_REGION"/>
    <property type="match status" value="4"/>
</dbReference>
<evidence type="ECO:0000313" key="10">
    <source>
        <dbReference type="EMBL" id="JAD70596.1"/>
    </source>
</evidence>
<dbReference type="Pfam" id="PF13857">
    <property type="entry name" value="Ank_5"/>
    <property type="match status" value="1"/>
</dbReference>
<dbReference type="Pfam" id="PF13962">
    <property type="entry name" value="PGG"/>
    <property type="match status" value="1"/>
</dbReference>
<evidence type="ECO:0000256" key="2">
    <source>
        <dbReference type="ARBA" id="ARBA00022692"/>
    </source>
</evidence>
<dbReference type="InterPro" id="IPR002110">
    <property type="entry name" value="Ankyrin_rpt"/>
</dbReference>
<dbReference type="InterPro" id="IPR036770">
    <property type="entry name" value="Ankyrin_rpt-contain_sf"/>
</dbReference>
<name>A0A0A9C4Z1_ARUDO</name>
<feature type="repeat" description="ANK" evidence="7">
    <location>
        <begin position="86"/>
        <end position="118"/>
    </location>
</feature>
<keyword evidence="2 8" id="KW-0812">Transmembrane</keyword>
<feature type="transmembrane region" description="Helical" evidence="8">
    <location>
        <begin position="550"/>
        <end position="578"/>
    </location>
</feature>
<dbReference type="Pfam" id="PF12796">
    <property type="entry name" value="Ank_2"/>
    <property type="match status" value="3"/>
</dbReference>
<keyword evidence="6 8" id="KW-0472">Membrane</keyword>
<reference evidence="10" key="1">
    <citation type="submission" date="2014-09" db="EMBL/GenBank/DDBJ databases">
        <authorList>
            <person name="Magalhaes I.L.F."/>
            <person name="Oliveira U."/>
            <person name="Santos F.R."/>
            <person name="Vidigal T.H.D.A."/>
            <person name="Brescovit A.D."/>
            <person name="Santos A.J."/>
        </authorList>
    </citation>
    <scope>NUCLEOTIDE SEQUENCE</scope>
    <source>
        <tissue evidence="10">Shoot tissue taken approximately 20 cm above the soil surface</tissue>
    </source>
</reference>
<evidence type="ECO:0000256" key="7">
    <source>
        <dbReference type="PROSITE-ProRule" id="PRU00023"/>
    </source>
</evidence>
<keyword evidence="4 8" id="KW-1133">Transmembrane helix</keyword>